<proteinExistence type="inferred from homology"/>
<evidence type="ECO:0000256" key="1">
    <source>
        <dbReference type="ARBA" id="ARBA00004141"/>
    </source>
</evidence>
<dbReference type="InterPro" id="IPR002076">
    <property type="entry name" value="ELO_fam"/>
</dbReference>
<dbReference type="EC" id="2.3.1.-" evidence="10"/>
<keyword evidence="5 10" id="KW-0276">Fatty acid metabolism</keyword>
<evidence type="ECO:0000313" key="13">
    <source>
        <dbReference type="Proteomes" id="UP001138500"/>
    </source>
</evidence>
<name>A0A9W7SRR5_9PEZI</name>
<keyword evidence="4 10" id="KW-0812">Transmembrane</keyword>
<gene>
    <name evidence="12" type="ORF">Tdes44962_MAKER02857</name>
</gene>
<feature type="transmembrane region" description="Helical" evidence="10">
    <location>
        <begin position="92"/>
        <end position="111"/>
    </location>
</feature>
<reference evidence="12 13" key="1">
    <citation type="journal article" date="2018" name="IMA Fungus">
        <title>IMA Genome-F 10: Nine draft genome sequences of Claviceps purpurea s.lat., including C. arundinis, C. humidiphila, and C. cf. spartinae, pseudomolecules for the pitch canker pathogen Fusarium circinatum, draft genome of Davidsoniella eucalypti, Grosmannia galeiformis, Quambalaria eucalypti, and Teratosphaeria destructans.</title>
        <authorList>
            <person name="Wingfield B.D."/>
            <person name="Liu M."/>
            <person name="Nguyen H.D."/>
            <person name="Lane F.A."/>
            <person name="Morgan S.W."/>
            <person name="De Vos L."/>
            <person name="Wilken P.M."/>
            <person name="Duong T.A."/>
            <person name="Aylward J."/>
            <person name="Coetzee M.P."/>
            <person name="Dadej K."/>
            <person name="De Beer Z.W."/>
            <person name="Findlay W."/>
            <person name="Havenga M."/>
            <person name="Kolarik M."/>
            <person name="Menzies J.G."/>
            <person name="Naidoo K."/>
            <person name="Pochopski O."/>
            <person name="Shoukouhi P."/>
            <person name="Santana Q.C."/>
            <person name="Seifert K.A."/>
            <person name="Soal N."/>
            <person name="Steenkamp E.T."/>
            <person name="Tatham C.T."/>
            <person name="van der Nest M.A."/>
            <person name="Wingfield M.J."/>
        </authorList>
    </citation>
    <scope>NUCLEOTIDE SEQUENCE [LARGE SCALE GENOMIC DNA]</scope>
    <source>
        <strain evidence="12">CMW44962</strain>
    </source>
</reference>
<keyword evidence="7 10" id="KW-0443">Lipid metabolism</keyword>
<feature type="transmembrane region" description="Helical" evidence="10">
    <location>
        <begin position="227"/>
        <end position="247"/>
    </location>
</feature>
<evidence type="ECO:0000256" key="2">
    <source>
        <dbReference type="ARBA" id="ARBA00022516"/>
    </source>
</evidence>
<feature type="non-terminal residue" evidence="12">
    <location>
        <position position="1"/>
    </location>
</feature>
<evidence type="ECO:0000256" key="8">
    <source>
        <dbReference type="ARBA" id="ARBA00023136"/>
    </source>
</evidence>
<feature type="transmembrane region" description="Helical" evidence="10">
    <location>
        <begin position="282"/>
        <end position="302"/>
    </location>
</feature>
<evidence type="ECO:0000256" key="5">
    <source>
        <dbReference type="ARBA" id="ARBA00022832"/>
    </source>
</evidence>
<sequence length="791" mass="87068">RHPWPTKHQRLEKLRRVAQRASLGPGSCFINRSTRRDTTATMSRPAVYFKLPTPPSFPDDLPYSLPPPTKERTFRQPFGIHPWIYDFALEPAVPLVFASLYILTVLSLNAYNKSRNNKPWDVSKYKAFKYFVVLHNVALAVYSWVTFAAMTRAFAHTWPGWNNPNGAAGIADALCKLHGPRGLGDAATFNTTINIWEVKNQAIRLTPRTLIPDSTDVGRLWNEGLAFWGWIFYLSKFYEVVDTLIILAKGKRSATLQTYHHAGAMICMWAGIRYMSPPIWMFVFINSGIHGLMYIYFSLSALGYRVSPVLKRTLTSMQIAQFLFGASYAAAHLFIQYDIPIRSVVQVPYTVQEAISSATSAAAAATSSVSSIIATPTAGSWVTAIKKGLLLAAGHPGVAELVGREGLGAPGYHGPPGHENEPLRGIPKKTQEFVERRYMQDEWRQEWSKVNCIDTTGEAFAIYLNLFYLAPLTFLFARFFVRAYTQRGKPRTATERAKRFQESGRQARKDTRDEVERRGQQAEDAVAKRGSEAGQKLKQGASDVRREFQEDVKRMRDGTYEASRRVSDRVAQWDQQAKSAIEKARQEGKQIAEGGKGSPRRGSPAQKDDSAIQDESEEQQPQQSGYTSQGKSDGKPGLGSGSNNQSEAKQDKNLGSTEPLRNGAGADGASGDDKEDHDSRSDGLGLLGSGARNESEDKQDANLDETKAVRPGDDAPASPSTSRTAKEEDESTDAMGKSGSIIDLSKEKAKDATDGDETYADKVKENGADDGAGDNGDDDKAEGQEKPAPGS</sequence>
<keyword evidence="2 10" id="KW-0444">Lipid biosynthesis</keyword>
<feature type="compositionally biased region" description="Basic and acidic residues" evidence="11">
    <location>
        <begin position="580"/>
        <end position="590"/>
    </location>
</feature>
<feature type="transmembrane region" description="Helical" evidence="10">
    <location>
        <begin position="132"/>
        <end position="155"/>
    </location>
</feature>
<feature type="compositionally biased region" description="Basic and acidic residues" evidence="11">
    <location>
        <begin position="744"/>
        <end position="767"/>
    </location>
</feature>
<comment type="catalytic activity">
    <reaction evidence="10">
        <text>an acyl-CoA + malonyl-CoA + H(+) = a 3-oxoacyl-CoA + CO2 + CoA</text>
        <dbReference type="Rhea" id="RHEA:50252"/>
        <dbReference type="ChEBI" id="CHEBI:15378"/>
        <dbReference type="ChEBI" id="CHEBI:16526"/>
        <dbReference type="ChEBI" id="CHEBI:57287"/>
        <dbReference type="ChEBI" id="CHEBI:57384"/>
        <dbReference type="ChEBI" id="CHEBI:58342"/>
        <dbReference type="ChEBI" id="CHEBI:90726"/>
    </reaction>
    <physiologicalReaction direction="left-to-right" evidence="10">
        <dbReference type="Rhea" id="RHEA:50253"/>
    </physiologicalReaction>
</comment>
<dbReference type="GO" id="GO:0030148">
    <property type="term" value="P:sphingolipid biosynthetic process"/>
    <property type="evidence" value="ECO:0007669"/>
    <property type="project" value="TreeGrafter"/>
</dbReference>
<feature type="compositionally biased region" description="Basic and acidic residues" evidence="11">
    <location>
        <begin position="671"/>
        <end position="681"/>
    </location>
</feature>
<evidence type="ECO:0000313" key="12">
    <source>
        <dbReference type="EMBL" id="KAH9827411.1"/>
    </source>
</evidence>
<dbReference type="GO" id="GO:0034625">
    <property type="term" value="P:fatty acid elongation, monounsaturated fatty acid"/>
    <property type="evidence" value="ECO:0007669"/>
    <property type="project" value="TreeGrafter"/>
</dbReference>
<dbReference type="EMBL" id="RIBY02001879">
    <property type="protein sequence ID" value="KAH9827411.1"/>
    <property type="molecule type" value="Genomic_DNA"/>
</dbReference>
<keyword evidence="3 10" id="KW-0808">Transferase</keyword>
<dbReference type="GO" id="GO:0019367">
    <property type="term" value="P:fatty acid elongation, saturated fatty acid"/>
    <property type="evidence" value="ECO:0007669"/>
    <property type="project" value="TreeGrafter"/>
</dbReference>
<dbReference type="PANTHER" id="PTHR11157">
    <property type="entry name" value="FATTY ACID ACYL TRANSFERASE-RELATED"/>
    <property type="match status" value="1"/>
</dbReference>
<comment type="similarity">
    <text evidence="10">Belongs to the ELO family.</text>
</comment>
<feature type="compositionally biased region" description="Basic and acidic residues" evidence="11">
    <location>
        <begin position="492"/>
        <end position="531"/>
    </location>
</feature>
<reference evidence="12 13" key="2">
    <citation type="journal article" date="2021" name="Curr. Genet.">
        <title>Genetic response to nitrogen starvation in the aggressive Eucalyptus foliar pathogen Teratosphaeria destructans.</title>
        <authorList>
            <person name="Havenga M."/>
            <person name="Wingfield B.D."/>
            <person name="Wingfield M.J."/>
            <person name="Dreyer L.L."/>
            <person name="Roets F."/>
            <person name="Aylward J."/>
        </authorList>
    </citation>
    <scope>NUCLEOTIDE SEQUENCE [LARGE SCALE GENOMIC DNA]</scope>
    <source>
        <strain evidence="12">CMW44962</strain>
    </source>
</reference>
<feature type="region of interest" description="Disordered" evidence="11">
    <location>
        <begin position="490"/>
        <end position="791"/>
    </location>
</feature>
<feature type="transmembrane region" description="Helical" evidence="10">
    <location>
        <begin position="460"/>
        <end position="481"/>
    </location>
</feature>
<evidence type="ECO:0000256" key="7">
    <source>
        <dbReference type="ARBA" id="ARBA00023098"/>
    </source>
</evidence>
<dbReference type="GO" id="GO:0005789">
    <property type="term" value="C:endoplasmic reticulum membrane"/>
    <property type="evidence" value="ECO:0007669"/>
    <property type="project" value="TreeGrafter"/>
</dbReference>
<dbReference type="PANTHER" id="PTHR11157:SF169">
    <property type="entry name" value="ELONGATION OF FATTY ACIDS PROTEIN"/>
    <property type="match status" value="1"/>
</dbReference>
<feature type="compositionally biased region" description="Acidic residues" evidence="11">
    <location>
        <begin position="771"/>
        <end position="780"/>
    </location>
</feature>
<evidence type="ECO:0000256" key="10">
    <source>
        <dbReference type="RuleBase" id="RU361115"/>
    </source>
</evidence>
<dbReference type="GO" id="GO:0009922">
    <property type="term" value="F:fatty acid elongase activity"/>
    <property type="evidence" value="ECO:0007669"/>
    <property type="project" value="InterPro"/>
</dbReference>
<accession>A0A9W7SRR5</accession>
<feature type="transmembrane region" description="Helical" evidence="10">
    <location>
        <begin position="314"/>
        <end position="335"/>
    </location>
</feature>
<dbReference type="AlphaFoldDB" id="A0A9W7SRR5"/>
<evidence type="ECO:0000256" key="6">
    <source>
        <dbReference type="ARBA" id="ARBA00022989"/>
    </source>
</evidence>
<protein>
    <recommendedName>
        <fullName evidence="10">Elongation of fatty acids protein</fullName>
        <ecNumber evidence="10">2.3.1.-</ecNumber>
    </recommendedName>
</protein>
<evidence type="ECO:0000256" key="9">
    <source>
        <dbReference type="ARBA" id="ARBA00023160"/>
    </source>
</evidence>
<organism evidence="12 13">
    <name type="scientific">Teratosphaeria destructans</name>
    <dbReference type="NCBI Taxonomy" id="418781"/>
    <lineage>
        <taxon>Eukaryota</taxon>
        <taxon>Fungi</taxon>
        <taxon>Dikarya</taxon>
        <taxon>Ascomycota</taxon>
        <taxon>Pezizomycotina</taxon>
        <taxon>Dothideomycetes</taxon>
        <taxon>Dothideomycetidae</taxon>
        <taxon>Mycosphaerellales</taxon>
        <taxon>Teratosphaeriaceae</taxon>
        <taxon>Teratosphaeria</taxon>
    </lineage>
</organism>
<dbReference type="GO" id="GO:0042761">
    <property type="term" value="P:very long-chain fatty acid biosynthetic process"/>
    <property type="evidence" value="ECO:0007669"/>
    <property type="project" value="TreeGrafter"/>
</dbReference>
<keyword evidence="8 10" id="KW-0472">Membrane</keyword>
<dbReference type="GO" id="GO:0034626">
    <property type="term" value="P:fatty acid elongation, polyunsaturated fatty acid"/>
    <property type="evidence" value="ECO:0007669"/>
    <property type="project" value="TreeGrafter"/>
</dbReference>
<dbReference type="Proteomes" id="UP001138500">
    <property type="component" value="Unassembled WGS sequence"/>
</dbReference>
<feature type="compositionally biased region" description="Basic and acidic residues" evidence="11">
    <location>
        <begin position="543"/>
        <end position="568"/>
    </location>
</feature>
<dbReference type="Pfam" id="PF01151">
    <property type="entry name" value="ELO"/>
    <property type="match status" value="1"/>
</dbReference>
<comment type="subcellular location">
    <subcellularLocation>
        <location evidence="1">Membrane</location>
        <topology evidence="1">Multi-pass membrane protein</topology>
    </subcellularLocation>
</comment>
<comment type="caution">
    <text evidence="12">The sequence shown here is derived from an EMBL/GenBank/DDBJ whole genome shotgun (WGS) entry which is preliminary data.</text>
</comment>
<evidence type="ECO:0000256" key="4">
    <source>
        <dbReference type="ARBA" id="ARBA00022692"/>
    </source>
</evidence>
<evidence type="ECO:0000256" key="3">
    <source>
        <dbReference type="ARBA" id="ARBA00022679"/>
    </source>
</evidence>
<keyword evidence="6 10" id="KW-1133">Transmembrane helix</keyword>
<feature type="compositionally biased region" description="Basic and acidic residues" evidence="11">
    <location>
        <begin position="693"/>
        <end position="713"/>
    </location>
</feature>
<keyword evidence="9 10" id="KW-0275">Fatty acid biosynthesis</keyword>
<keyword evidence="13" id="KW-1185">Reference proteome</keyword>
<evidence type="ECO:0000256" key="11">
    <source>
        <dbReference type="SAM" id="MobiDB-lite"/>
    </source>
</evidence>
<dbReference type="OrthoDB" id="10259681at2759"/>